<evidence type="ECO:0000313" key="2">
    <source>
        <dbReference type="Proteomes" id="UP001146120"/>
    </source>
</evidence>
<sequence>MSGEADEEKKRRSRFDVEADTDLLRAVARVEPYRAEYGEVKPAWEQIAEQVNVHVHGTSMARQVQGASEMGQAALSSRATSQRSC</sequence>
<evidence type="ECO:0000313" key="1">
    <source>
        <dbReference type="EMBL" id="DBA03104.1"/>
    </source>
</evidence>
<name>A0AAV2ZCP0_9STRA</name>
<reference evidence="1" key="2">
    <citation type="journal article" date="2023" name="Microbiol Resour">
        <title>Decontamination and Annotation of the Draft Genome Sequence of the Oomycete Lagenidium giganteum ARSEF 373.</title>
        <authorList>
            <person name="Morgan W.R."/>
            <person name="Tartar A."/>
        </authorList>
    </citation>
    <scope>NUCLEOTIDE SEQUENCE</scope>
    <source>
        <strain evidence="1">ARSEF 373</strain>
    </source>
</reference>
<organism evidence="1 2">
    <name type="scientific">Lagenidium giganteum</name>
    <dbReference type="NCBI Taxonomy" id="4803"/>
    <lineage>
        <taxon>Eukaryota</taxon>
        <taxon>Sar</taxon>
        <taxon>Stramenopiles</taxon>
        <taxon>Oomycota</taxon>
        <taxon>Peronosporomycetes</taxon>
        <taxon>Pythiales</taxon>
        <taxon>Pythiaceae</taxon>
    </lineage>
</organism>
<comment type="caution">
    <text evidence="1">The sequence shown here is derived from an EMBL/GenBank/DDBJ whole genome shotgun (WGS) entry which is preliminary data.</text>
</comment>
<reference evidence="1" key="1">
    <citation type="submission" date="2022-11" db="EMBL/GenBank/DDBJ databases">
        <authorList>
            <person name="Morgan W.R."/>
            <person name="Tartar A."/>
        </authorList>
    </citation>
    <scope>NUCLEOTIDE SEQUENCE</scope>
    <source>
        <strain evidence="1">ARSEF 373</strain>
    </source>
</reference>
<proteinExistence type="predicted"/>
<dbReference type="Proteomes" id="UP001146120">
    <property type="component" value="Unassembled WGS sequence"/>
</dbReference>
<protein>
    <submittedName>
        <fullName evidence="1">Uncharacterized protein</fullName>
    </submittedName>
</protein>
<gene>
    <name evidence="1" type="ORF">N0F65_003351</name>
</gene>
<dbReference type="AlphaFoldDB" id="A0AAV2ZCP0"/>
<keyword evidence="2" id="KW-1185">Reference proteome</keyword>
<accession>A0AAV2ZCP0</accession>
<dbReference type="EMBL" id="DAKRPA010000023">
    <property type="protein sequence ID" value="DBA03104.1"/>
    <property type="molecule type" value="Genomic_DNA"/>
</dbReference>